<feature type="compositionally biased region" description="Acidic residues" evidence="14">
    <location>
        <begin position="196"/>
        <end position="207"/>
    </location>
</feature>
<dbReference type="PROSITE" id="PS00108">
    <property type="entry name" value="PROTEIN_KINASE_ST"/>
    <property type="match status" value="1"/>
</dbReference>
<evidence type="ECO:0000256" key="1">
    <source>
        <dbReference type="ARBA" id="ARBA00004167"/>
    </source>
</evidence>
<feature type="compositionally biased region" description="Basic residues" evidence="14">
    <location>
        <begin position="22"/>
        <end position="38"/>
    </location>
</feature>
<feature type="compositionally biased region" description="Pro residues" evidence="14">
    <location>
        <begin position="1"/>
        <end position="13"/>
    </location>
</feature>
<keyword evidence="7" id="KW-0547">Nucleotide-binding</keyword>
<evidence type="ECO:0000256" key="10">
    <source>
        <dbReference type="ARBA" id="ARBA00022989"/>
    </source>
</evidence>
<evidence type="ECO:0000256" key="13">
    <source>
        <dbReference type="ARBA" id="ARBA00048679"/>
    </source>
</evidence>
<dbReference type="InterPro" id="IPR001245">
    <property type="entry name" value="Ser-Thr/Tyr_kinase_cat_dom"/>
</dbReference>
<name>A0AAQ3SNB2_PASNO</name>
<evidence type="ECO:0000256" key="8">
    <source>
        <dbReference type="ARBA" id="ARBA00022777"/>
    </source>
</evidence>
<proteinExistence type="predicted"/>
<evidence type="ECO:0000256" key="15">
    <source>
        <dbReference type="SAM" id="Phobius"/>
    </source>
</evidence>
<dbReference type="Pfam" id="PF07714">
    <property type="entry name" value="PK_Tyr_Ser-Thr"/>
    <property type="match status" value="1"/>
</dbReference>
<dbReference type="InterPro" id="IPR011009">
    <property type="entry name" value="Kinase-like_dom_sf"/>
</dbReference>
<dbReference type="PANTHER" id="PTHR47984">
    <property type="entry name" value="OS01G0323000 PROTEIN"/>
    <property type="match status" value="1"/>
</dbReference>
<dbReference type="PROSITE" id="PS50011">
    <property type="entry name" value="PROTEIN_KINASE_DOM"/>
    <property type="match status" value="1"/>
</dbReference>
<dbReference type="FunFam" id="3.30.200.20:FF:000178">
    <property type="entry name" value="serine/threonine-protein kinase PBS1-like"/>
    <property type="match status" value="1"/>
</dbReference>
<dbReference type="CDD" id="cd14066">
    <property type="entry name" value="STKc_IRAK"/>
    <property type="match status" value="1"/>
</dbReference>
<dbReference type="PANTHER" id="PTHR47984:SF24">
    <property type="entry name" value="OS10G0533150 PROTEIN"/>
    <property type="match status" value="1"/>
</dbReference>
<dbReference type="EMBL" id="CP144746">
    <property type="protein sequence ID" value="WVZ57457.1"/>
    <property type="molecule type" value="Genomic_DNA"/>
</dbReference>
<protein>
    <recommendedName>
        <fullName evidence="2">non-specific serine/threonine protein kinase</fullName>
        <ecNumber evidence="2">2.7.11.1</ecNumber>
    </recommendedName>
</protein>
<sequence length="538" mass="58997">MPAPVSRALPPPAARRVATSPPRRHTPPVPRHHLHPQHKQQQQGGTATTSVLGVGVSRAWLSQRTPVLGLRAWVLVAAGAAAAALALLCVVICLCRRCRRRRPPRLAPCPHRPGASRSLKHRVHAHHHGAVAMPPPRNNNKDAAEQEAAAARWRPAPLEPPIEVVIKAEQEAPLILAEHYSSRTNGETAASGGDGESTDDSGGEYDASEVPAGGGAAGRGWGRRYTRREMEAATGGLAAANVIGEGGCGVVFKGVLRDGTAVAIKSLHNNRGQAEKDFRMEVQTIGRVRHKNLVSLLGYCSEGACRMLVYQYMENSNLDKWLHHDESEVSPLTWDIRMRILLGTAKGLAYLHEGLEPKIVHRDIKSSNILLDRQWNAKVSDFGLAKLLCSERSYVTTRVMGTFGYVAPEYARTGMLNERSDVYSFGVLVMEAITGRTPVDYTRPADEVNLVEWLKRMVAERRVEEVLDPRLPEPPPPSKALKRAVLAALRCVDPDAGQRPTMAQVVHMLQEDQMLRDVRNVTPTPDSSRSILVSMRLH</sequence>
<evidence type="ECO:0000256" key="4">
    <source>
        <dbReference type="ARBA" id="ARBA00022553"/>
    </source>
</evidence>
<evidence type="ECO:0000256" key="14">
    <source>
        <dbReference type="SAM" id="MobiDB-lite"/>
    </source>
</evidence>
<keyword evidence="4" id="KW-0597">Phosphoprotein</keyword>
<feature type="region of interest" description="Disordered" evidence="14">
    <location>
        <begin position="181"/>
        <end position="220"/>
    </location>
</feature>
<dbReference type="SMART" id="SM00220">
    <property type="entry name" value="S_TKc"/>
    <property type="match status" value="1"/>
</dbReference>
<accession>A0AAQ3SNB2</accession>
<keyword evidence="18" id="KW-1185">Reference proteome</keyword>
<evidence type="ECO:0000256" key="5">
    <source>
        <dbReference type="ARBA" id="ARBA00022679"/>
    </source>
</evidence>
<dbReference type="AlphaFoldDB" id="A0AAQ3SNB2"/>
<keyword evidence="11 15" id="KW-0472">Membrane</keyword>
<dbReference type="Gene3D" id="1.10.510.10">
    <property type="entry name" value="Transferase(Phosphotransferase) domain 1"/>
    <property type="match status" value="1"/>
</dbReference>
<dbReference type="Proteomes" id="UP001341281">
    <property type="component" value="Chromosome 02"/>
</dbReference>
<evidence type="ECO:0000259" key="16">
    <source>
        <dbReference type="PROSITE" id="PS50011"/>
    </source>
</evidence>
<keyword evidence="3" id="KW-0723">Serine/threonine-protein kinase</keyword>
<keyword evidence="6 15" id="KW-0812">Transmembrane</keyword>
<evidence type="ECO:0000256" key="6">
    <source>
        <dbReference type="ARBA" id="ARBA00022692"/>
    </source>
</evidence>
<dbReference type="Gene3D" id="3.30.200.20">
    <property type="entry name" value="Phosphorylase Kinase, domain 1"/>
    <property type="match status" value="1"/>
</dbReference>
<dbReference type="FunFam" id="1.10.510.10:FF:000035">
    <property type="entry name" value="Putative receptor-like serine/threonine-protein kinase"/>
    <property type="match status" value="1"/>
</dbReference>
<dbReference type="GO" id="GO:0004674">
    <property type="term" value="F:protein serine/threonine kinase activity"/>
    <property type="evidence" value="ECO:0007669"/>
    <property type="project" value="UniProtKB-KW"/>
</dbReference>
<keyword evidence="9" id="KW-0067">ATP-binding</keyword>
<dbReference type="GO" id="GO:0005524">
    <property type="term" value="F:ATP binding"/>
    <property type="evidence" value="ECO:0007669"/>
    <property type="project" value="UniProtKB-KW"/>
</dbReference>
<dbReference type="InterPro" id="IPR008271">
    <property type="entry name" value="Ser/Thr_kinase_AS"/>
</dbReference>
<organism evidence="17 18">
    <name type="scientific">Paspalum notatum var. saurae</name>
    <dbReference type="NCBI Taxonomy" id="547442"/>
    <lineage>
        <taxon>Eukaryota</taxon>
        <taxon>Viridiplantae</taxon>
        <taxon>Streptophyta</taxon>
        <taxon>Embryophyta</taxon>
        <taxon>Tracheophyta</taxon>
        <taxon>Spermatophyta</taxon>
        <taxon>Magnoliopsida</taxon>
        <taxon>Liliopsida</taxon>
        <taxon>Poales</taxon>
        <taxon>Poaceae</taxon>
        <taxon>PACMAD clade</taxon>
        <taxon>Panicoideae</taxon>
        <taxon>Andropogonodae</taxon>
        <taxon>Paspaleae</taxon>
        <taxon>Paspalinae</taxon>
        <taxon>Paspalum</taxon>
    </lineage>
</organism>
<comment type="subcellular location">
    <subcellularLocation>
        <location evidence="1">Membrane</location>
        <topology evidence="1">Single-pass membrane protein</topology>
    </subcellularLocation>
</comment>
<evidence type="ECO:0000256" key="12">
    <source>
        <dbReference type="ARBA" id="ARBA00047899"/>
    </source>
</evidence>
<evidence type="ECO:0000313" key="17">
    <source>
        <dbReference type="EMBL" id="WVZ57457.1"/>
    </source>
</evidence>
<evidence type="ECO:0000256" key="3">
    <source>
        <dbReference type="ARBA" id="ARBA00022527"/>
    </source>
</evidence>
<evidence type="ECO:0000256" key="9">
    <source>
        <dbReference type="ARBA" id="ARBA00022840"/>
    </source>
</evidence>
<feature type="domain" description="Protein kinase" evidence="16">
    <location>
        <begin position="237"/>
        <end position="515"/>
    </location>
</feature>
<keyword evidence="8" id="KW-0418">Kinase</keyword>
<reference evidence="17 18" key="1">
    <citation type="submission" date="2024-02" db="EMBL/GenBank/DDBJ databases">
        <title>High-quality chromosome-scale genome assembly of Pensacola bahiagrass (Paspalum notatum Flugge var. saurae).</title>
        <authorList>
            <person name="Vega J.M."/>
            <person name="Podio M."/>
            <person name="Orjuela J."/>
            <person name="Siena L.A."/>
            <person name="Pessino S.C."/>
            <person name="Combes M.C."/>
            <person name="Mariac C."/>
            <person name="Albertini E."/>
            <person name="Pupilli F."/>
            <person name="Ortiz J.P.A."/>
            <person name="Leblanc O."/>
        </authorList>
    </citation>
    <scope>NUCLEOTIDE SEQUENCE [LARGE SCALE GENOMIC DNA]</scope>
    <source>
        <strain evidence="17">R1</strain>
        <tissue evidence="17">Leaf</tissue>
    </source>
</reference>
<feature type="region of interest" description="Disordered" evidence="14">
    <location>
        <begin position="126"/>
        <end position="152"/>
    </location>
</feature>
<feature type="region of interest" description="Disordered" evidence="14">
    <location>
        <begin position="1"/>
        <end position="48"/>
    </location>
</feature>
<dbReference type="InterPro" id="IPR000719">
    <property type="entry name" value="Prot_kinase_dom"/>
</dbReference>
<dbReference type="EC" id="2.7.11.1" evidence="2"/>
<dbReference type="GO" id="GO:0016020">
    <property type="term" value="C:membrane"/>
    <property type="evidence" value="ECO:0007669"/>
    <property type="project" value="UniProtKB-SubCell"/>
</dbReference>
<gene>
    <name evidence="17" type="ORF">U9M48_007840</name>
</gene>
<dbReference type="SUPFAM" id="SSF56112">
    <property type="entry name" value="Protein kinase-like (PK-like)"/>
    <property type="match status" value="1"/>
</dbReference>
<evidence type="ECO:0000256" key="11">
    <source>
        <dbReference type="ARBA" id="ARBA00023136"/>
    </source>
</evidence>
<evidence type="ECO:0000256" key="2">
    <source>
        <dbReference type="ARBA" id="ARBA00012513"/>
    </source>
</evidence>
<dbReference type="InterPro" id="IPR052232">
    <property type="entry name" value="RLK_Ser/Thr-Kinase"/>
</dbReference>
<evidence type="ECO:0000313" key="18">
    <source>
        <dbReference type="Proteomes" id="UP001341281"/>
    </source>
</evidence>
<keyword evidence="10 15" id="KW-1133">Transmembrane helix</keyword>
<keyword evidence="5" id="KW-0808">Transferase</keyword>
<comment type="catalytic activity">
    <reaction evidence="13">
        <text>L-seryl-[protein] + ATP = O-phospho-L-seryl-[protein] + ADP + H(+)</text>
        <dbReference type="Rhea" id="RHEA:17989"/>
        <dbReference type="Rhea" id="RHEA-COMP:9863"/>
        <dbReference type="Rhea" id="RHEA-COMP:11604"/>
        <dbReference type="ChEBI" id="CHEBI:15378"/>
        <dbReference type="ChEBI" id="CHEBI:29999"/>
        <dbReference type="ChEBI" id="CHEBI:30616"/>
        <dbReference type="ChEBI" id="CHEBI:83421"/>
        <dbReference type="ChEBI" id="CHEBI:456216"/>
        <dbReference type="EC" id="2.7.11.1"/>
    </reaction>
</comment>
<feature type="transmembrane region" description="Helical" evidence="15">
    <location>
        <begin position="72"/>
        <end position="95"/>
    </location>
</feature>
<comment type="catalytic activity">
    <reaction evidence="12">
        <text>L-threonyl-[protein] + ATP = O-phospho-L-threonyl-[protein] + ADP + H(+)</text>
        <dbReference type="Rhea" id="RHEA:46608"/>
        <dbReference type="Rhea" id="RHEA-COMP:11060"/>
        <dbReference type="Rhea" id="RHEA-COMP:11605"/>
        <dbReference type="ChEBI" id="CHEBI:15378"/>
        <dbReference type="ChEBI" id="CHEBI:30013"/>
        <dbReference type="ChEBI" id="CHEBI:30616"/>
        <dbReference type="ChEBI" id="CHEBI:61977"/>
        <dbReference type="ChEBI" id="CHEBI:456216"/>
        <dbReference type="EC" id="2.7.11.1"/>
    </reaction>
</comment>
<evidence type="ECO:0000256" key="7">
    <source>
        <dbReference type="ARBA" id="ARBA00022741"/>
    </source>
</evidence>